<sequence>MPDLRATTLVAAPVRTVAGALLDARLLTASVRGLGVRISGGSGVLHVGAELQGSVGPVRGRLVVTRADVTGVSASLVDGPLPSFELSTDLVETGGGTLVVDCVEWNSPGGPFGRLADVMVGRGLALKILEARAGAVSRRALQLVEAAVVVGAAITRDGLLLVQQRSFPAEAAGKWELPGGRVDAGETEAVALARECVEELGVEIEVGDQVGPDVPLTASLLLRVFSAGLVSGEPEAREHRAVRWVPVSALEGLDWLPADRVLVPGLQGLLSSI</sequence>
<keyword evidence="8" id="KW-0460">Magnesium</keyword>
<organism evidence="13 14">
    <name type="scientific">Umezawaea tangerina</name>
    <dbReference type="NCBI Taxonomy" id="84725"/>
    <lineage>
        <taxon>Bacteria</taxon>
        <taxon>Bacillati</taxon>
        <taxon>Actinomycetota</taxon>
        <taxon>Actinomycetes</taxon>
        <taxon>Pseudonocardiales</taxon>
        <taxon>Pseudonocardiaceae</taxon>
        <taxon>Umezawaea</taxon>
    </lineage>
</organism>
<dbReference type="GO" id="GO:0008413">
    <property type="term" value="F:8-oxo-7,8-dihydroguanosine triphosphate pyrophosphatase activity"/>
    <property type="evidence" value="ECO:0007669"/>
    <property type="project" value="TreeGrafter"/>
</dbReference>
<dbReference type="PANTHER" id="PTHR47707:SF1">
    <property type="entry name" value="NUDIX HYDROLASE FAMILY PROTEIN"/>
    <property type="match status" value="1"/>
</dbReference>
<dbReference type="InterPro" id="IPR023393">
    <property type="entry name" value="START-like_dom_sf"/>
</dbReference>
<evidence type="ECO:0000256" key="11">
    <source>
        <dbReference type="ARBA" id="ARBA00038905"/>
    </source>
</evidence>
<evidence type="ECO:0000256" key="3">
    <source>
        <dbReference type="ARBA" id="ARBA00022457"/>
    </source>
</evidence>
<evidence type="ECO:0000256" key="8">
    <source>
        <dbReference type="ARBA" id="ARBA00022842"/>
    </source>
</evidence>
<keyword evidence="9" id="KW-0234">DNA repair</keyword>
<dbReference type="InterPro" id="IPR015797">
    <property type="entry name" value="NUDIX_hydrolase-like_dom_sf"/>
</dbReference>
<dbReference type="Proteomes" id="UP000239494">
    <property type="component" value="Unassembled WGS sequence"/>
</dbReference>
<dbReference type="PRINTS" id="PR00502">
    <property type="entry name" value="NUDIXFAMILY"/>
</dbReference>
<dbReference type="EMBL" id="PVTF01000001">
    <property type="protein sequence ID" value="PRY46762.1"/>
    <property type="molecule type" value="Genomic_DNA"/>
</dbReference>
<evidence type="ECO:0000256" key="7">
    <source>
        <dbReference type="ARBA" id="ARBA00022801"/>
    </source>
</evidence>
<keyword evidence="5" id="KW-0479">Metal-binding</keyword>
<dbReference type="PANTHER" id="PTHR47707">
    <property type="entry name" value="8-OXO-DGTP DIPHOSPHATASE"/>
    <property type="match status" value="1"/>
</dbReference>
<dbReference type="GO" id="GO:0035539">
    <property type="term" value="F:8-oxo-7,8-dihydrodeoxyguanosine triphosphate pyrophosphatase activity"/>
    <property type="evidence" value="ECO:0007669"/>
    <property type="project" value="UniProtKB-EC"/>
</dbReference>
<dbReference type="SUPFAM" id="SSF55811">
    <property type="entry name" value="Nudix"/>
    <property type="match status" value="1"/>
</dbReference>
<keyword evidence="14" id="KW-1185">Reference proteome</keyword>
<keyword evidence="4" id="KW-0235">DNA replication</keyword>
<evidence type="ECO:0000313" key="14">
    <source>
        <dbReference type="Proteomes" id="UP000239494"/>
    </source>
</evidence>
<evidence type="ECO:0000256" key="5">
    <source>
        <dbReference type="ARBA" id="ARBA00022723"/>
    </source>
</evidence>
<evidence type="ECO:0000259" key="12">
    <source>
        <dbReference type="PROSITE" id="PS51462"/>
    </source>
</evidence>
<dbReference type="InterPro" id="IPR047127">
    <property type="entry name" value="MutT-like"/>
</dbReference>
<name>A0A2T0TM15_9PSEU</name>
<dbReference type="InterPro" id="IPR000086">
    <property type="entry name" value="NUDIX_hydrolase_dom"/>
</dbReference>
<dbReference type="AlphaFoldDB" id="A0A2T0TM15"/>
<keyword evidence="7" id="KW-0378">Hydrolase</keyword>
<dbReference type="GO" id="GO:0006260">
    <property type="term" value="P:DNA replication"/>
    <property type="evidence" value="ECO:0007669"/>
    <property type="project" value="UniProtKB-KW"/>
</dbReference>
<comment type="similarity">
    <text evidence="2">Belongs to the Nudix hydrolase family.</text>
</comment>
<evidence type="ECO:0000256" key="4">
    <source>
        <dbReference type="ARBA" id="ARBA00022705"/>
    </source>
</evidence>
<evidence type="ECO:0000256" key="9">
    <source>
        <dbReference type="ARBA" id="ARBA00023204"/>
    </source>
</evidence>
<dbReference type="Gene3D" id="3.90.79.10">
    <property type="entry name" value="Nucleoside Triphosphate Pyrophosphohydrolase"/>
    <property type="match status" value="1"/>
</dbReference>
<dbReference type="InterPro" id="IPR020476">
    <property type="entry name" value="Nudix_hydrolase"/>
</dbReference>
<comment type="caution">
    <text evidence="13">The sequence shown here is derived from an EMBL/GenBank/DDBJ whole genome shotgun (WGS) entry which is preliminary data.</text>
</comment>
<keyword evidence="3" id="KW-0515">Mutator protein</keyword>
<evidence type="ECO:0000313" key="13">
    <source>
        <dbReference type="EMBL" id="PRY46762.1"/>
    </source>
</evidence>
<dbReference type="EC" id="3.6.1.55" evidence="11"/>
<evidence type="ECO:0000256" key="10">
    <source>
        <dbReference type="ARBA" id="ARBA00035861"/>
    </source>
</evidence>
<gene>
    <name evidence="13" type="ORF">CLV43_1011043</name>
</gene>
<dbReference type="GO" id="GO:0046872">
    <property type="term" value="F:metal ion binding"/>
    <property type="evidence" value="ECO:0007669"/>
    <property type="project" value="UniProtKB-KW"/>
</dbReference>
<dbReference type="Gene3D" id="3.30.530.20">
    <property type="match status" value="1"/>
</dbReference>
<comment type="cofactor">
    <cofactor evidence="1">
        <name>Mg(2+)</name>
        <dbReference type="ChEBI" id="CHEBI:18420"/>
    </cofactor>
</comment>
<dbReference type="GO" id="GO:0006281">
    <property type="term" value="P:DNA repair"/>
    <property type="evidence" value="ECO:0007669"/>
    <property type="project" value="UniProtKB-KW"/>
</dbReference>
<comment type="catalytic activity">
    <reaction evidence="10">
        <text>8-oxo-dGTP + H2O = 8-oxo-dGMP + diphosphate + H(+)</text>
        <dbReference type="Rhea" id="RHEA:31575"/>
        <dbReference type="ChEBI" id="CHEBI:15377"/>
        <dbReference type="ChEBI" id="CHEBI:15378"/>
        <dbReference type="ChEBI" id="CHEBI:33019"/>
        <dbReference type="ChEBI" id="CHEBI:63224"/>
        <dbReference type="ChEBI" id="CHEBI:77896"/>
        <dbReference type="EC" id="3.6.1.55"/>
    </reaction>
</comment>
<reference evidence="13 14" key="1">
    <citation type="submission" date="2018-03" db="EMBL/GenBank/DDBJ databases">
        <title>Genomic Encyclopedia of Archaeal and Bacterial Type Strains, Phase II (KMG-II): from individual species to whole genera.</title>
        <authorList>
            <person name="Goeker M."/>
        </authorList>
    </citation>
    <scope>NUCLEOTIDE SEQUENCE [LARGE SCALE GENOMIC DNA]</scope>
    <source>
        <strain evidence="13 14">DSM 44720</strain>
    </source>
</reference>
<keyword evidence="6" id="KW-0227">DNA damage</keyword>
<proteinExistence type="inferred from homology"/>
<dbReference type="GO" id="GO:0044715">
    <property type="term" value="F:8-oxo-dGDP phosphatase activity"/>
    <property type="evidence" value="ECO:0007669"/>
    <property type="project" value="TreeGrafter"/>
</dbReference>
<dbReference type="CDD" id="cd03425">
    <property type="entry name" value="NUDIX_MutT_NudA_like"/>
    <property type="match status" value="1"/>
</dbReference>
<dbReference type="GO" id="GO:0044716">
    <property type="term" value="F:8-oxo-GDP phosphatase activity"/>
    <property type="evidence" value="ECO:0007669"/>
    <property type="project" value="TreeGrafter"/>
</dbReference>
<evidence type="ECO:0000256" key="6">
    <source>
        <dbReference type="ARBA" id="ARBA00022763"/>
    </source>
</evidence>
<dbReference type="Pfam" id="PF00293">
    <property type="entry name" value="NUDIX"/>
    <property type="match status" value="1"/>
</dbReference>
<dbReference type="RefSeq" id="WP_245886131.1">
    <property type="nucleotide sequence ID" value="NZ_PVTF01000001.1"/>
</dbReference>
<evidence type="ECO:0000256" key="1">
    <source>
        <dbReference type="ARBA" id="ARBA00001946"/>
    </source>
</evidence>
<dbReference type="SUPFAM" id="SSF55961">
    <property type="entry name" value="Bet v1-like"/>
    <property type="match status" value="1"/>
</dbReference>
<dbReference type="PROSITE" id="PS51462">
    <property type="entry name" value="NUDIX"/>
    <property type="match status" value="1"/>
</dbReference>
<feature type="domain" description="Nudix hydrolase" evidence="12">
    <location>
        <begin position="145"/>
        <end position="270"/>
    </location>
</feature>
<accession>A0A2T0TM15</accession>
<protein>
    <recommendedName>
        <fullName evidence="11">8-oxo-dGTP diphosphatase</fullName>
        <ecNumber evidence="11">3.6.1.55</ecNumber>
    </recommendedName>
</protein>
<evidence type="ECO:0000256" key="2">
    <source>
        <dbReference type="ARBA" id="ARBA00005582"/>
    </source>
</evidence>